<proteinExistence type="predicted"/>
<dbReference type="EMBL" id="HBEL01021909">
    <property type="protein sequence ID" value="CAD8414101.1"/>
    <property type="molecule type" value="Transcribed_RNA"/>
</dbReference>
<dbReference type="AlphaFoldDB" id="A0A7S0C652"/>
<gene>
    <name evidence="1" type="ORF">PINE0816_LOCUS10234</name>
</gene>
<organism evidence="1">
    <name type="scientific">Proboscia inermis</name>
    <dbReference type="NCBI Taxonomy" id="420281"/>
    <lineage>
        <taxon>Eukaryota</taxon>
        <taxon>Sar</taxon>
        <taxon>Stramenopiles</taxon>
        <taxon>Ochrophyta</taxon>
        <taxon>Bacillariophyta</taxon>
        <taxon>Coscinodiscophyceae</taxon>
        <taxon>Rhizosoleniophycidae</taxon>
        <taxon>Rhizosoleniales</taxon>
        <taxon>Rhizosoleniaceae</taxon>
        <taxon>Proboscia</taxon>
    </lineage>
</organism>
<protein>
    <submittedName>
        <fullName evidence="1">Uncharacterized protein</fullName>
    </submittedName>
</protein>
<sequence length="298" mass="33003">MGNAADDGIMPSFSNAGARAGYALGLLQSRARMLADLLQGDTVEPPFDDNNNLLFLNTTCTNRHCNLLSIGGGPGYDFLGAALVASFHNERAAFAAKAPAGYGTKNQKCTNTNLTIRATVYDYEPGWTDLVETMTRVAHSIFPTSSANNYQCHFGGRCDITLPLSTNINHCILKDAPTTDVFVCQYCVAENAAQLRRDNFVFFRNLLDLAPEGAVLVFTETTHRLWPELVAAMSGGFEVSFPFLKRGRNGVCLLVRKKQEARILSDQHLATCKRFALHQEMNERRQQNGFVRQQKKKK</sequence>
<name>A0A7S0C652_9STRA</name>
<reference evidence="1" key="1">
    <citation type="submission" date="2021-01" db="EMBL/GenBank/DDBJ databases">
        <authorList>
            <person name="Corre E."/>
            <person name="Pelletier E."/>
            <person name="Niang G."/>
            <person name="Scheremetjew M."/>
            <person name="Finn R."/>
            <person name="Kale V."/>
            <person name="Holt S."/>
            <person name="Cochrane G."/>
            <person name="Meng A."/>
            <person name="Brown T."/>
            <person name="Cohen L."/>
        </authorList>
    </citation>
    <scope>NUCLEOTIDE SEQUENCE</scope>
    <source>
        <strain evidence="1">CCAP1064/1</strain>
    </source>
</reference>
<evidence type="ECO:0000313" key="1">
    <source>
        <dbReference type="EMBL" id="CAD8414101.1"/>
    </source>
</evidence>
<accession>A0A7S0C652</accession>